<organism evidence="3 4">
    <name type="scientific">Clostridium botulinum CFSAN001627</name>
    <dbReference type="NCBI Taxonomy" id="1232189"/>
    <lineage>
        <taxon>Bacteria</taxon>
        <taxon>Bacillati</taxon>
        <taxon>Bacillota</taxon>
        <taxon>Clostridia</taxon>
        <taxon>Eubacteriales</taxon>
        <taxon>Clostridiaceae</taxon>
        <taxon>Clostridium</taxon>
    </lineage>
</organism>
<keyword evidence="1" id="KW-0238">DNA-binding</keyword>
<dbReference type="SUPFAM" id="SSF47413">
    <property type="entry name" value="lambda repressor-like DNA-binding domains"/>
    <property type="match status" value="1"/>
</dbReference>
<evidence type="ECO:0000313" key="4">
    <source>
        <dbReference type="Proteomes" id="UP000011944"/>
    </source>
</evidence>
<evidence type="ECO:0000256" key="1">
    <source>
        <dbReference type="ARBA" id="ARBA00023125"/>
    </source>
</evidence>
<accession>M1ZPY4</accession>
<dbReference type="InterPro" id="IPR001387">
    <property type="entry name" value="Cro/C1-type_HTH"/>
</dbReference>
<dbReference type="AlphaFoldDB" id="M1ZPY4"/>
<evidence type="ECO:0000313" key="3">
    <source>
        <dbReference type="EMBL" id="EKN40876.1"/>
    </source>
</evidence>
<dbReference type="Proteomes" id="UP000011944">
    <property type="component" value="Unassembled WGS sequence"/>
</dbReference>
<dbReference type="PANTHER" id="PTHR46797:SF1">
    <property type="entry name" value="METHYLPHOSPHONATE SYNTHASE"/>
    <property type="match status" value="1"/>
</dbReference>
<dbReference type="Gene3D" id="1.10.260.40">
    <property type="entry name" value="lambda repressor-like DNA-binding domains"/>
    <property type="match status" value="1"/>
</dbReference>
<proteinExistence type="predicted"/>
<protein>
    <submittedName>
        <fullName evidence="3">Helix-turn-helix domain-containing protein</fullName>
    </submittedName>
</protein>
<reference evidence="3 4" key="2">
    <citation type="submission" date="2013-03" db="EMBL/GenBank/DDBJ databases">
        <title>Diversity in Clostridium botulinum.</title>
        <authorList>
            <person name="Timme R.E."/>
            <person name="Allard M."/>
            <person name="Luo Y."/>
            <person name="Strain E."/>
            <person name="Gonzalez-Escalona N."/>
            <person name="Brown E."/>
        </authorList>
    </citation>
    <scope>NUCLEOTIDE SEQUENCE [LARGE SCALE GENOMIC DNA]</scope>
    <source>
        <strain evidence="3 4">CFSAN001627</strain>
    </source>
</reference>
<dbReference type="InterPro" id="IPR050807">
    <property type="entry name" value="TransReg_Diox_bact_type"/>
</dbReference>
<dbReference type="PROSITE" id="PS50943">
    <property type="entry name" value="HTH_CROC1"/>
    <property type="match status" value="1"/>
</dbReference>
<dbReference type="CDD" id="cd00093">
    <property type="entry name" value="HTH_XRE"/>
    <property type="match status" value="1"/>
</dbReference>
<dbReference type="EMBL" id="AMXI01001016">
    <property type="protein sequence ID" value="EKN40876.1"/>
    <property type="molecule type" value="Genomic_DNA"/>
</dbReference>
<dbReference type="PATRIC" id="fig|1232189.3.peg.2622"/>
<sequence>MYTGEKIRILREKYKITQYELSKKTNLTQSQVSKIEKGKRRITDVDLKEIAKALHVTIQELLEQEVI</sequence>
<comment type="caution">
    <text evidence="3">The sequence shown here is derived from an EMBL/GenBank/DDBJ whole genome shotgun (WGS) entry which is preliminary data.</text>
</comment>
<dbReference type="PANTHER" id="PTHR46797">
    <property type="entry name" value="HTH-TYPE TRANSCRIPTIONAL REGULATOR"/>
    <property type="match status" value="1"/>
</dbReference>
<dbReference type="Pfam" id="PF01381">
    <property type="entry name" value="HTH_3"/>
    <property type="match status" value="1"/>
</dbReference>
<dbReference type="InterPro" id="IPR010982">
    <property type="entry name" value="Lambda_DNA-bd_dom_sf"/>
</dbReference>
<gene>
    <name evidence="3" type="ORF">CFSAN001627_16678</name>
</gene>
<dbReference type="GO" id="GO:0003677">
    <property type="term" value="F:DNA binding"/>
    <property type="evidence" value="ECO:0007669"/>
    <property type="project" value="UniProtKB-KW"/>
</dbReference>
<reference evidence="3 4" key="1">
    <citation type="submission" date="2012-10" db="EMBL/GenBank/DDBJ databases">
        <authorList>
            <person name="Strain E.A."/>
            <person name="Brown E."/>
            <person name="Allard M.W."/>
            <person name="Gonzalez-Escalona N."/>
            <person name="Timme R."/>
        </authorList>
    </citation>
    <scope>NUCLEOTIDE SEQUENCE [LARGE SCALE GENOMIC DNA]</scope>
    <source>
        <strain evidence="3 4">CFSAN001627</strain>
    </source>
</reference>
<dbReference type="SMART" id="SM00530">
    <property type="entry name" value="HTH_XRE"/>
    <property type="match status" value="1"/>
</dbReference>
<feature type="domain" description="HTH cro/C1-type" evidence="2">
    <location>
        <begin position="7"/>
        <end position="61"/>
    </location>
</feature>
<dbReference type="GO" id="GO:0003700">
    <property type="term" value="F:DNA-binding transcription factor activity"/>
    <property type="evidence" value="ECO:0007669"/>
    <property type="project" value="TreeGrafter"/>
</dbReference>
<name>M1ZPY4_CLOBO</name>
<evidence type="ECO:0000259" key="2">
    <source>
        <dbReference type="PROSITE" id="PS50943"/>
    </source>
</evidence>
<dbReference type="GO" id="GO:0005829">
    <property type="term" value="C:cytosol"/>
    <property type="evidence" value="ECO:0007669"/>
    <property type="project" value="TreeGrafter"/>
</dbReference>